<comment type="caution">
    <text evidence="3">The sequence shown here is derived from an EMBL/GenBank/DDBJ whole genome shotgun (WGS) entry which is preliminary data.</text>
</comment>
<organism evidence="3 4">
    <name type="scientific">Ktedonobacter racemifer DSM 44963</name>
    <dbReference type="NCBI Taxonomy" id="485913"/>
    <lineage>
        <taxon>Bacteria</taxon>
        <taxon>Bacillati</taxon>
        <taxon>Chloroflexota</taxon>
        <taxon>Ktedonobacteria</taxon>
        <taxon>Ktedonobacterales</taxon>
        <taxon>Ktedonobacteraceae</taxon>
        <taxon>Ktedonobacter</taxon>
    </lineage>
</organism>
<protein>
    <submittedName>
        <fullName evidence="3">Uncharacterized protein</fullName>
    </submittedName>
</protein>
<evidence type="ECO:0000313" key="3">
    <source>
        <dbReference type="EMBL" id="EFH87096.1"/>
    </source>
</evidence>
<name>D6TMU6_KTERA</name>
<dbReference type="RefSeq" id="WP_007911940.1">
    <property type="nucleotide sequence ID" value="NZ_ADVG01000002.1"/>
</dbReference>
<keyword evidence="2" id="KW-0812">Transmembrane</keyword>
<evidence type="ECO:0000256" key="2">
    <source>
        <dbReference type="SAM" id="Phobius"/>
    </source>
</evidence>
<evidence type="ECO:0000256" key="1">
    <source>
        <dbReference type="SAM" id="MobiDB-lite"/>
    </source>
</evidence>
<sequence>MWYNNNYRRPPRMRRRFFFPFVIPFIFLVSMHSFNVFFLTLLVMGVVALIATLVTQNANAGRNSYRPPMQNQAPPNPQDYQNPYYQPYQSPDQATSYYQPYRQGYQVQQPQAASADSAQDVAADQYQRSTAEQYEQPLANYPEPMPPMQQ</sequence>
<reference evidence="3 4" key="1">
    <citation type="journal article" date="2011" name="Stand. Genomic Sci.">
        <title>Non-contiguous finished genome sequence and contextual data of the filamentous soil bacterium Ktedonobacter racemifer type strain (SOSP1-21).</title>
        <authorList>
            <person name="Chang Y.J."/>
            <person name="Land M."/>
            <person name="Hauser L."/>
            <person name="Chertkov O."/>
            <person name="Del Rio T.G."/>
            <person name="Nolan M."/>
            <person name="Copeland A."/>
            <person name="Tice H."/>
            <person name="Cheng J.F."/>
            <person name="Lucas S."/>
            <person name="Han C."/>
            <person name="Goodwin L."/>
            <person name="Pitluck S."/>
            <person name="Ivanova N."/>
            <person name="Ovchinikova G."/>
            <person name="Pati A."/>
            <person name="Chen A."/>
            <person name="Palaniappan K."/>
            <person name="Mavromatis K."/>
            <person name="Liolios K."/>
            <person name="Brettin T."/>
            <person name="Fiebig A."/>
            <person name="Rohde M."/>
            <person name="Abt B."/>
            <person name="Goker M."/>
            <person name="Detter J.C."/>
            <person name="Woyke T."/>
            <person name="Bristow J."/>
            <person name="Eisen J.A."/>
            <person name="Markowitz V."/>
            <person name="Hugenholtz P."/>
            <person name="Kyrpides N.C."/>
            <person name="Klenk H.P."/>
            <person name="Lapidus A."/>
        </authorList>
    </citation>
    <scope>NUCLEOTIDE SEQUENCE [LARGE SCALE GENOMIC DNA]</scope>
    <source>
        <strain evidence="4">DSM 44963</strain>
    </source>
</reference>
<feature type="transmembrane region" description="Helical" evidence="2">
    <location>
        <begin position="21"/>
        <end position="54"/>
    </location>
</feature>
<keyword evidence="2" id="KW-0472">Membrane</keyword>
<feature type="compositionally biased region" description="Low complexity" evidence="1">
    <location>
        <begin position="106"/>
        <end position="125"/>
    </location>
</feature>
<accession>D6TMU6</accession>
<proteinExistence type="predicted"/>
<dbReference type="Proteomes" id="UP000004508">
    <property type="component" value="Unassembled WGS sequence"/>
</dbReference>
<keyword evidence="2" id="KW-1133">Transmembrane helix</keyword>
<feature type="compositionally biased region" description="Low complexity" evidence="1">
    <location>
        <begin position="67"/>
        <end position="94"/>
    </location>
</feature>
<feature type="region of interest" description="Disordered" evidence="1">
    <location>
        <begin position="60"/>
        <end position="150"/>
    </location>
</feature>
<dbReference type="InParanoid" id="D6TMU6"/>
<keyword evidence="4" id="KW-1185">Reference proteome</keyword>
<gene>
    <name evidence="3" type="ORF">Krac_8420</name>
</gene>
<dbReference type="EMBL" id="ADVG01000002">
    <property type="protein sequence ID" value="EFH87096.1"/>
    <property type="molecule type" value="Genomic_DNA"/>
</dbReference>
<evidence type="ECO:0000313" key="4">
    <source>
        <dbReference type="Proteomes" id="UP000004508"/>
    </source>
</evidence>
<dbReference type="AlphaFoldDB" id="D6TMU6"/>